<evidence type="ECO:0000256" key="2">
    <source>
        <dbReference type="ARBA" id="ARBA00022679"/>
    </source>
</evidence>
<dbReference type="PANTHER" id="PTHR37418">
    <property type="entry name" value="3-KETO-5-AMINOHEXANOATE CLEAVAGE ENZYME-RELATED"/>
    <property type="match status" value="1"/>
</dbReference>
<keyword evidence="6" id="KW-1185">Reference proteome</keyword>
<dbReference type="GO" id="GO:0043720">
    <property type="term" value="F:3-keto-5-aminohexanoate cleavage activity"/>
    <property type="evidence" value="ECO:0007669"/>
    <property type="project" value="InterPro"/>
</dbReference>
<comment type="cofactor">
    <cofactor evidence="1">
        <name>Zn(2+)</name>
        <dbReference type="ChEBI" id="CHEBI:29105"/>
    </cofactor>
</comment>
<gene>
    <name evidence="5" type="ORF">LZ495_39750</name>
</gene>
<organism evidence="5 6">
    <name type="scientific">Yinghuangia soli</name>
    <dbReference type="NCBI Taxonomy" id="2908204"/>
    <lineage>
        <taxon>Bacteria</taxon>
        <taxon>Bacillati</taxon>
        <taxon>Actinomycetota</taxon>
        <taxon>Actinomycetes</taxon>
        <taxon>Kitasatosporales</taxon>
        <taxon>Streptomycetaceae</taxon>
        <taxon>Yinghuangia</taxon>
    </lineage>
</organism>
<dbReference type="InterPro" id="IPR008567">
    <property type="entry name" value="BKACE"/>
</dbReference>
<protein>
    <submittedName>
        <fullName evidence="5">3-keto-5-aminohexanoate cleavage protein</fullName>
    </submittedName>
</protein>
<comment type="caution">
    <text evidence="5">The sequence shown here is derived from an EMBL/GenBank/DDBJ whole genome shotgun (WGS) entry which is preliminary data.</text>
</comment>
<dbReference type="Proteomes" id="UP001165378">
    <property type="component" value="Unassembled WGS sequence"/>
</dbReference>
<evidence type="ECO:0000313" key="6">
    <source>
        <dbReference type="Proteomes" id="UP001165378"/>
    </source>
</evidence>
<keyword evidence="3" id="KW-0479">Metal-binding</keyword>
<accession>A0AA41U8X2</accession>
<dbReference type="AlphaFoldDB" id="A0AA41U8X2"/>
<dbReference type="GO" id="GO:0046872">
    <property type="term" value="F:metal ion binding"/>
    <property type="evidence" value="ECO:0007669"/>
    <property type="project" value="UniProtKB-KW"/>
</dbReference>
<evidence type="ECO:0000313" key="5">
    <source>
        <dbReference type="EMBL" id="MCF2533324.1"/>
    </source>
</evidence>
<dbReference type="EMBL" id="JAKFHA010000047">
    <property type="protein sequence ID" value="MCF2533324.1"/>
    <property type="molecule type" value="Genomic_DNA"/>
</dbReference>
<reference evidence="5" key="1">
    <citation type="submission" date="2022-01" db="EMBL/GenBank/DDBJ databases">
        <title>Genome-Based Taxonomic Classification of the Phylum Actinobacteria.</title>
        <authorList>
            <person name="Gao Y."/>
        </authorList>
    </citation>
    <scope>NUCLEOTIDE SEQUENCE</scope>
    <source>
        <strain evidence="5">KLBMP 8922</strain>
    </source>
</reference>
<dbReference type="Gene3D" id="3.20.20.70">
    <property type="entry name" value="Aldolase class I"/>
    <property type="match status" value="1"/>
</dbReference>
<dbReference type="RefSeq" id="WP_235058099.1">
    <property type="nucleotide sequence ID" value="NZ_JAKFHA010000047.1"/>
</dbReference>
<evidence type="ECO:0000256" key="3">
    <source>
        <dbReference type="ARBA" id="ARBA00022723"/>
    </source>
</evidence>
<evidence type="ECO:0000256" key="1">
    <source>
        <dbReference type="ARBA" id="ARBA00001947"/>
    </source>
</evidence>
<dbReference type="InterPro" id="IPR013785">
    <property type="entry name" value="Aldolase_TIM"/>
</dbReference>
<dbReference type="PANTHER" id="PTHR37418:SF2">
    <property type="entry name" value="3-KETO-5-AMINOHEXANOATE CLEAVAGE ENZYME"/>
    <property type="match status" value="1"/>
</dbReference>
<dbReference type="Pfam" id="PF05853">
    <property type="entry name" value="BKACE"/>
    <property type="match status" value="1"/>
</dbReference>
<name>A0AA41U8X2_9ACTN</name>
<sequence length="300" mass="31967">MSDAPISTPVIIEAAINGVTSRDRNPHVPITPAEIAEDALACFAAGAAVVHNHIDRYGRTEAEAAERYLEGWRPILAARPDALVYPTVHASPTPGYEHQVLLAESGLARIGIVDPGSVNLGGVDKDGVPAGSFVYANSYDKIARAFEICADHRLGPSMAIYEPGFLRTVVAWWRAGRLPAGSMVKLYFSTERGYMGAPFGLPPTAAALDAYLEILDGCDIPWAVSVVGGDVIAEEVARLALARGGHLHLGLEFYAGDRQPTNAELVTEAVRLCEKAGRPVATPDETATLLNLPRPRPDQA</sequence>
<keyword evidence="4" id="KW-0862">Zinc</keyword>
<evidence type="ECO:0000256" key="4">
    <source>
        <dbReference type="ARBA" id="ARBA00022833"/>
    </source>
</evidence>
<proteinExistence type="predicted"/>
<keyword evidence="2" id="KW-0808">Transferase</keyword>